<dbReference type="Proteomes" id="UP001175227">
    <property type="component" value="Unassembled WGS sequence"/>
</dbReference>
<reference evidence="1" key="1">
    <citation type="submission" date="2023-06" db="EMBL/GenBank/DDBJ databases">
        <authorList>
            <consortium name="Lawrence Berkeley National Laboratory"/>
            <person name="Ahrendt S."/>
            <person name="Sahu N."/>
            <person name="Indic B."/>
            <person name="Wong-Bajracharya J."/>
            <person name="Merenyi Z."/>
            <person name="Ke H.-M."/>
            <person name="Monk M."/>
            <person name="Kocsube S."/>
            <person name="Drula E."/>
            <person name="Lipzen A."/>
            <person name="Balint B."/>
            <person name="Henrissat B."/>
            <person name="Andreopoulos B."/>
            <person name="Martin F.M."/>
            <person name="Harder C.B."/>
            <person name="Rigling D."/>
            <person name="Ford K.L."/>
            <person name="Foster G.D."/>
            <person name="Pangilinan J."/>
            <person name="Papanicolaou A."/>
            <person name="Barry K."/>
            <person name="LaButti K."/>
            <person name="Viragh M."/>
            <person name="Koriabine M."/>
            <person name="Yan M."/>
            <person name="Riley R."/>
            <person name="Champramary S."/>
            <person name="Plett K.L."/>
            <person name="Tsai I.J."/>
            <person name="Slot J."/>
            <person name="Sipos G."/>
            <person name="Plett J."/>
            <person name="Nagy L.G."/>
            <person name="Grigoriev I.V."/>
        </authorList>
    </citation>
    <scope>NUCLEOTIDE SEQUENCE</scope>
    <source>
        <strain evidence="1">ICMP 16352</strain>
    </source>
</reference>
<comment type="caution">
    <text evidence="1">The sequence shown here is derived from an EMBL/GenBank/DDBJ whole genome shotgun (WGS) entry which is preliminary data.</text>
</comment>
<proteinExistence type="predicted"/>
<accession>A0AA39PVR1</accession>
<gene>
    <name evidence="1" type="ORF">IW261DRAFT_1432422</name>
</gene>
<dbReference type="EMBL" id="JAUEPR010000001">
    <property type="protein sequence ID" value="KAK0490504.1"/>
    <property type="molecule type" value="Genomic_DNA"/>
</dbReference>
<evidence type="ECO:0000313" key="1">
    <source>
        <dbReference type="EMBL" id="KAK0490504.1"/>
    </source>
</evidence>
<protein>
    <submittedName>
        <fullName evidence="1">Uncharacterized protein</fullName>
    </submittedName>
</protein>
<name>A0AA39PVR1_9AGAR</name>
<keyword evidence="2" id="KW-1185">Reference proteome</keyword>
<dbReference type="AlphaFoldDB" id="A0AA39PVR1"/>
<sequence length="89" mass="10485">MITEKDKTEYDSDIVEASTDLEEFPDGGLRAWLIIGGVHYIQRLRSDRFVNTWRAFQKYQEKTMLKEHNPSTMWIFLSTSLKGIYQPIV</sequence>
<organism evidence="1 2">
    <name type="scientific">Armillaria novae-zelandiae</name>
    <dbReference type="NCBI Taxonomy" id="153914"/>
    <lineage>
        <taxon>Eukaryota</taxon>
        <taxon>Fungi</taxon>
        <taxon>Dikarya</taxon>
        <taxon>Basidiomycota</taxon>
        <taxon>Agaricomycotina</taxon>
        <taxon>Agaricomycetes</taxon>
        <taxon>Agaricomycetidae</taxon>
        <taxon>Agaricales</taxon>
        <taxon>Marasmiineae</taxon>
        <taxon>Physalacriaceae</taxon>
        <taxon>Armillaria</taxon>
    </lineage>
</organism>
<evidence type="ECO:0000313" key="2">
    <source>
        <dbReference type="Proteomes" id="UP001175227"/>
    </source>
</evidence>